<reference evidence="11 12" key="1">
    <citation type="journal article" date="2015" name="Nature">
        <title>rRNA introns, odd ribosomes, and small enigmatic genomes across a large radiation of phyla.</title>
        <authorList>
            <person name="Brown C.T."/>
            <person name="Hug L.A."/>
            <person name="Thomas B.C."/>
            <person name="Sharon I."/>
            <person name="Castelle C.J."/>
            <person name="Singh A."/>
            <person name="Wilkins M.J."/>
            <person name="Williams K.H."/>
            <person name="Banfield J.F."/>
        </authorList>
    </citation>
    <scope>NUCLEOTIDE SEQUENCE [LARGE SCALE GENOMIC DNA]</scope>
</reference>
<comment type="subunit">
    <text evidence="9">Forms a complex with SecD. Part of the essential Sec protein translocation apparatus which comprises SecA, SecYEG and auxiliary proteins SecDF. Other proteins may also be involved.</text>
</comment>
<feature type="transmembrane region" description="Helical" evidence="9">
    <location>
        <begin position="7"/>
        <end position="31"/>
    </location>
</feature>
<keyword evidence="6 9" id="KW-1133">Transmembrane helix</keyword>
<dbReference type="PRINTS" id="PR01755">
    <property type="entry name" value="SECFTRNLCASE"/>
</dbReference>
<dbReference type="AlphaFoldDB" id="A0A0G0UIL9"/>
<dbReference type="InterPro" id="IPR005665">
    <property type="entry name" value="SecF_bac"/>
</dbReference>
<feature type="transmembrane region" description="Helical" evidence="9">
    <location>
        <begin position="119"/>
        <end position="140"/>
    </location>
</feature>
<keyword evidence="5 9" id="KW-0653">Protein transport</keyword>
<evidence type="ECO:0000256" key="9">
    <source>
        <dbReference type="HAMAP-Rule" id="MF_01464"/>
    </source>
</evidence>
<comment type="caution">
    <text evidence="11">The sequence shown here is derived from an EMBL/GenBank/DDBJ whole genome shotgun (WGS) entry which is preliminary data.</text>
</comment>
<evidence type="ECO:0000313" key="11">
    <source>
        <dbReference type="EMBL" id="KKR87366.1"/>
    </source>
</evidence>
<dbReference type="NCBIfam" id="TIGR00966">
    <property type="entry name" value="transloc_SecF"/>
    <property type="match status" value="1"/>
</dbReference>
<comment type="similarity">
    <text evidence="9">Belongs to the SecD/SecF family. SecF subfamily.</text>
</comment>
<keyword evidence="3 9" id="KW-1003">Cell membrane</keyword>
<comment type="function">
    <text evidence="9">Part of the Sec protein translocase complex. Interacts with the SecYEG preprotein conducting channel. SecDF uses the proton motive force (PMF) to complete protein translocation after the ATP-dependent function of SecA.</text>
</comment>
<evidence type="ECO:0000256" key="5">
    <source>
        <dbReference type="ARBA" id="ARBA00022927"/>
    </source>
</evidence>
<dbReference type="PANTHER" id="PTHR30081:SF8">
    <property type="entry name" value="PROTEIN TRANSLOCASE SUBUNIT SECF"/>
    <property type="match status" value="1"/>
</dbReference>
<evidence type="ECO:0000256" key="1">
    <source>
        <dbReference type="ARBA" id="ARBA00004651"/>
    </source>
</evidence>
<dbReference type="Pfam" id="PF02355">
    <property type="entry name" value="SecD_SecF_C"/>
    <property type="match status" value="1"/>
</dbReference>
<feature type="domain" description="Protein export membrane protein SecD/SecF C-terminal" evidence="10">
    <location>
        <begin position="100"/>
        <end position="281"/>
    </location>
</feature>
<dbReference type="GO" id="GO:0006605">
    <property type="term" value="P:protein targeting"/>
    <property type="evidence" value="ECO:0007669"/>
    <property type="project" value="UniProtKB-UniRule"/>
</dbReference>
<evidence type="ECO:0000256" key="2">
    <source>
        <dbReference type="ARBA" id="ARBA00022448"/>
    </source>
</evidence>
<dbReference type="InterPro" id="IPR022813">
    <property type="entry name" value="SecD/SecF_arch_bac"/>
</dbReference>
<gene>
    <name evidence="9" type="primary">secF</name>
    <name evidence="11" type="ORF">UU34_C0005G0040</name>
</gene>
<evidence type="ECO:0000259" key="10">
    <source>
        <dbReference type="Pfam" id="PF02355"/>
    </source>
</evidence>
<dbReference type="GO" id="GO:0043952">
    <property type="term" value="P:protein transport by the Sec complex"/>
    <property type="evidence" value="ECO:0007669"/>
    <property type="project" value="UniProtKB-UniRule"/>
</dbReference>
<dbReference type="Pfam" id="PF07549">
    <property type="entry name" value="Sec_GG"/>
    <property type="match status" value="1"/>
</dbReference>
<name>A0A0G0UIL9_9BACT</name>
<dbReference type="Gene3D" id="1.20.1640.10">
    <property type="entry name" value="Multidrug efflux transporter AcrB transmembrane domain"/>
    <property type="match status" value="1"/>
</dbReference>
<feature type="transmembrane region" description="Helical" evidence="9">
    <location>
        <begin position="231"/>
        <end position="248"/>
    </location>
</feature>
<dbReference type="InterPro" id="IPR022645">
    <property type="entry name" value="SecD/SecF_bac"/>
</dbReference>
<protein>
    <recommendedName>
        <fullName evidence="9">Protein-export membrane protein SecF</fullName>
    </recommendedName>
</protein>
<feature type="transmembrane region" description="Helical" evidence="9">
    <location>
        <begin position="147"/>
        <end position="173"/>
    </location>
</feature>
<evidence type="ECO:0000256" key="6">
    <source>
        <dbReference type="ARBA" id="ARBA00022989"/>
    </source>
</evidence>
<sequence length="292" mass="32019">MIHFSKYIWLYVLISAFVLVPGIMSLVLFGLRPSIDFTGGTLLEVTSSADVTAPAIESIARSQKFEVVDARQDQSILVRMKPAPPENVTRFEKDVRVLASDSATILRMESVGPVLGNELLIKAGIASGIAILGILLFVAYTFRNVTFGISAVVALIHDVLVVFGSFSLLGHFWGIEVDTLFVTAFLTTMSFSVHDTIVVFDRIREYEKRGERLTFSERCDLALTETMGRSVTNSLTICFMLLALVLLGGETIRWFAVALLIGTISGTYSSPFVATPVLIFLSSFKRSKSGSR</sequence>
<dbReference type="GO" id="GO:0015450">
    <property type="term" value="F:protein-transporting ATPase activity"/>
    <property type="evidence" value="ECO:0007669"/>
    <property type="project" value="InterPro"/>
</dbReference>
<dbReference type="SUPFAM" id="SSF82866">
    <property type="entry name" value="Multidrug efflux transporter AcrB transmembrane domain"/>
    <property type="match status" value="1"/>
</dbReference>
<evidence type="ECO:0000256" key="7">
    <source>
        <dbReference type="ARBA" id="ARBA00023010"/>
    </source>
</evidence>
<keyword evidence="7 9" id="KW-0811">Translocation</keyword>
<comment type="subcellular location">
    <subcellularLocation>
        <location evidence="1 9">Cell membrane</location>
        <topology evidence="1 9">Multi-pass membrane protein</topology>
    </subcellularLocation>
</comment>
<dbReference type="HAMAP" id="MF_01464_B">
    <property type="entry name" value="SecF_B"/>
    <property type="match status" value="1"/>
</dbReference>
<organism evidence="11 12">
    <name type="scientific">Candidatus Curtissbacteria bacterium GW2011_GWA1_41_11</name>
    <dbReference type="NCBI Taxonomy" id="1618409"/>
    <lineage>
        <taxon>Bacteria</taxon>
        <taxon>Candidatus Curtissiibacteriota</taxon>
    </lineage>
</organism>
<dbReference type="PANTHER" id="PTHR30081">
    <property type="entry name" value="PROTEIN-EXPORT MEMBRANE PROTEIN SEC"/>
    <property type="match status" value="1"/>
</dbReference>
<dbReference type="InterPro" id="IPR048634">
    <property type="entry name" value="SecD_SecF_C"/>
</dbReference>
<evidence type="ECO:0000256" key="8">
    <source>
        <dbReference type="ARBA" id="ARBA00023136"/>
    </source>
</evidence>
<feature type="transmembrane region" description="Helical" evidence="9">
    <location>
        <begin position="254"/>
        <end position="282"/>
    </location>
</feature>
<dbReference type="InterPro" id="IPR022646">
    <property type="entry name" value="SecD/SecF_CS"/>
</dbReference>
<evidence type="ECO:0000256" key="4">
    <source>
        <dbReference type="ARBA" id="ARBA00022692"/>
    </source>
</evidence>
<feature type="transmembrane region" description="Helical" evidence="9">
    <location>
        <begin position="179"/>
        <end position="200"/>
    </location>
</feature>
<accession>A0A0G0UIL9</accession>
<keyword evidence="2 9" id="KW-0813">Transport</keyword>
<dbReference type="GO" id="GO:0065002">
    <property type="term" value="P:intracellular protein transmembrane transport"/>
    <property type="evidence" value="ECO:0007669"/>
    <property type="project" value="UniProtKB-UniRule"/>
</dbReference>
<dbReference type="Proteomes" id="UP000034854">
    <property type="component" value="Unassembled WGS sequence"/>
</dbReference>
<dbReference type="GO" id="GO:0005886">
    <property type="term" value="C:plasma membrane"/>
    <property type="evidence" value="ECO:0007669"/>
    <property type="project" value="UniProtKB-SubCell"/>
</dbReference>
<evidence type="ECO:0000313" key="12">
    <source>
        <dbReference type="Proteomes" id="UP000034854"/>
    </source>
</evidence>
<keyword evidence="4 9" id="KW-0812">Transmembrane</keyword>
<keyword evidence="8 9" id="KW-0472">Membrane</keyword>
<evidence type="ECO:0000256" key="3">
    <source>
        <dbReference type="ARBA" id="ARBA00022475"/>
    </source>
</evidence>
<dbReference type="EMBL" id="LCAG01000005">
    <property type="protein sequence ID" value="KKR87366.1"/>
    <property type="molecule type" value="Genomic_DNA"/>
</dbReference>
<proteinExistence type="inferred from homology"/>